<proteinExistence type="predicted"/>
<protein>
    <submittedName>
        <fullName evidence="1">Uncharacterized protein</fullName>
    </submittedName>
</protein>
<evidence type="ECO:0000313" key="2">
    <source>
        <dbReference type="EMBL" id="CAG8425857.1"/>
    </source>
</evidence>
<sequence>MPVATLHLLTLAKSTDPQSFLQQLKQSPNTRVIVASRPRHVVIHPNILDNNPLASNLWDLLVLLQITQPTEQDPIPSVLRHLITNEYIITTGVPSKLLSNYSSRDTQLKNDASSIPLTGSLDSILREGSNVASQNLEVSPELLKFMNELSQTHQGPVTMLNLLQFHHPDGKNDYYRYGQAFVPVAGKRGGNAKLVGNVVQPASEKGDSRGSRGRSQQDWWNEFSIVHYPSIRHFCDMLAGEDYQSINERYRLSVSAVSALLAFLSCRGRKLCTDYLGPS</sequence>
<keyword evidence="3" id="KW-1185">Reference proteome</keyword>
<dbReference type="PANTHER" id="PTHR40257">
    <property type="match status" value="1"/>
</dbReference>
<comment type="caution">
    <text evidence="1">The sequence shown here is derived from an EMBL/GenBank/DDBJ whole genome shotgun (WGS) entry which is preliminary data.</text>
</comment>
<dbReference type="Proteomes" id="UP001152649">
    <property type="component" value="Unassembled WGS sequence"/>
</dbReference>
<dbReference type="Gene3D" id="3.30.70.100">
    <property type="match status" value="1"/>
</dbReference>
<reference evidence="1" key="1">
    <citation type="submission" date="2021-07" db="EMBL/GenBank/DDBJ databases">
        <authorList>
            <person name="Branca A.L. A."/>
        </authorList>
    </citation>
    <scope>NUCLEOTIDE SEQUENCE</scope>
</reference>
<dbReference type="EMBL" id="CAJVPG010000041">
    <property type="protein sequence ID" value="CAG8270353.1"/>
    <property type="molecule type" value="Genomic_DNA"/>
</dbReference>
<accession>A0A9W4N6F5</accession>
<dbReference type="OrthoDB" id="2832510at2759"/>
<dbReference type="Proteomes" id="UP001152646">
    <property type="component" value="Unassembled WGS sequence"/>
</dbReference>
<dbReference type="PANTHER" id="PTHR40257:SF1">
    <property type="entry name" value="DUF1330 DOMAIN-CONTAINING PROTEIN"/>
    <property type="match status" value="1"/>
</dbReference>
<dbReference type="AlphaFoldDB" id="A0A9W4N6F5"/>
<organism evidence="1 3">
    <name type="scientific">Penicillium salamii</name>
    <dbReference type="NCBI Taxonomy" id="1612424"/>
    <lineage>
        <taxon>Eukaryota</taxon>
        <taxon>Fungi</taxon>
        <taxon>Dikarya</taxon>
        <taxon>Ascomycota</taxon>
        <taxon>Pezizomycotina</taxon>
        <taxon>Eurotiomycetes</taxon>
        <taxon>Eurotiomycetidae</taxon>
        <taxon>Eurotiales</taxon>
        <taxon>Aspergillaceae</taxon>
        <taxon>Penicillium</taxon>
    </lineage>
</organism>
<name>A0A9W4N6F5_9EURO</name>
<evidence type="ECO:0000313" key="1">
    <source>
        <dbReference type="EMBL" id="CAG8270353.1"/>
    </source>
</evidence>
<gene>
    <name evidence="2" type="ORF">PSALAMII_LOCUS10728</name>
    <name evidence="1" type="ORF">PSALAMII_LOCUS1169</name>
</gene>
<evidence type="ECO:0000313" key="3">
    <source>
        <dbReference type="Proteomes" id="UP001152649"/>
    </source>
</evidence>
<dbReference type="EMBL" id="CAJVPA010000256">
    <property type="protein sequence ID" value="CAG8425857.1"/>
    <property type="molecule type" value="Genomic_DNA"/>
</dbReference>